<protein>
    <submittedName>
        <fullName evidence="2">UDP-N-acetylglucosamine-N-acetylmuramyl-pyrophosphoryl-undecaprenol N-acetylglucosamine protein</fullName>
    </submittedName>
</protein>
<accession>A0AAD8HWD6</accession>
<feature type="transmembrane region" description="Helical" evidence="1">
    <location>
        <begin position="91"/>
        <end position="110"/>
    </location>
</feature>
<keyword evidence="1" id="KW-1133">Transmembrane helix</keyword>
<gene>
    <name evidence="2" type="ORF">POM88_029418</name>
</gene>
<feature type="transmembrane region" description="Helical" evidence="1">
    <location>
        <begin position="122"/>
        <end position="142"/>
    </location>
</feature>
<comment type="caution">
    <text evidence="2">The sequence shown here is derived from an EMBL/GenBank/DDBJ whole genome shotgun (WGS) entry which is preliminary data.</text>
</comment>
<dbReference type="EMBL" id="JAUIZM010000007">
    <property type="protein sequence ID" value="KAK1373225.1"/>
    <property type="molecule type" value="Genomic_DNA"/>
</dbReference>
<feature type="transmembrane region" description="Helical" evidence="1">
    <location>
        <begin position="269"/>
        <end position="290"/>
    </location>
</feature>
<sequence>MEFITGSSKSSWQPVVTANTTTPGYWLNWRVLICTIWVLSSLVLTFYIILKYEGPKNLRNGRRETGEEEEPAGVVYEDELWKPSFRGIHPAWLLGYRLVVFIVLLIMLSLNVAVDGGSIFDYYTQWTFTLITLYFGLGAVISMHGCCKYHNKVGGGDGMCNFYGDAEQGTHGASLSAANPNMSSSSRNFRKTEVGNDRQIAGFWGYVFQVIFQMSAGAVMLTDTIFWFIIVPLLAIKDYELSFLVINMHSINAVFLGGEVALNCMRFPWFRIAYFLLWTTAYVIFQWILHSLKSTWWPYPFLDLSDSFSPLWYSSVALLHLPCYGVFALIMKLKRFTYLRLFPQSYRSTI</sequence>
<dbReference type="PANTHER" id="PTHR12242">
    <property type="entry name" value="OS02G0130600 PROTEIN-RELATED"/>
    <property type="match status" value="1"/>
</dbReference>
<keyword evidence="3" id="KW-1185">Reference proteome</keyword>
<reference evidence="2" key="2">
    <citation type="submission" date="2023-05" db="EMBL/GenBank/DDBJ databases">
        <authorList>
            <person name="Schelkunov M.I."/>
        </authorList>
    </citation>
    <scope>NUCLEOTIDE SEQUENCE</scope>
    <source>
        <strain evidence="2">Hsosn_3</strain>
        <tissue evidence="2">Leaf</tissue>
    </source>
</reference>
<feature type="transmembrane region" description="Helical" evidence="1">
    <location>
        <begin position="206"/>
        <end position="235"/>
    </location>
</feature>
<evidence type="ECO:0000313" key="2">
    <source>
        <dbReference type="EMBL" id="KAK1373225.1"/>
    </source>
</evidence>
<keyword evidence="1" id="KW-0812">Transmembrane</keyword>
<evidence type="ECO:0000313" key="3">
    <source>
        <dbReference type="Proteomes" id="UP001237642"/>
    </source>
</evidence>
<reference evidence="2" key="1">
    <citation type="submission" date="2023-02" db="EMBL/GenBank/DDBJ databases">
        <title>Genome of toxic invasive species Heracleum sosnowskyi carries increased number of genes despite the absence of recent whole-genome duplications.</title>
        <authorList>
            <person name="Schelkunov M."/>
            <person name="Shtratnikova V."/>
            <person name="Makarenko M."/>
            <person name="Klepikova A."/>
            <person name="Omelchenko D."/>
            <person name="Novikova G."/>
            <person name="Obukhova E."/>
            <person name="Bogdanov V."/>
            <person name="Penin A."/>
            <person name="Logacheva M."/>
        </authorList>
    </citation>
    <scope>NUCLEOTIDE SEQUENCE</scope>
    <source>
        <strain evidence="2">Hsosn_3</strain>
        <tissue evidence="2">Leaf</tissue>
    </source>
</reference>
<evidence type="ECO:0000256" key="1">
    <source>
        <dbReference type="SAM" id="Phobius"/>
    </source>
</evidence>
<dbReference type="Proteomes" id="UP001237642">
    <property type="component" value="Unassembled WGS sequence"/>
</dbReference>
<feature type="transmembrane region" description="Helical" evidence="1">
    <location>
        <begin position="310"/>
        <end position="331"/>
    </location>
</feature>
<dbReference type="PANTHER" id="PTHR12242:SF22">
    <property type="entry name" value="OS02G0130600 PROTEIN"/>
    <property type="match status" value="1"/>
</dbReference>
<organism evidence="2 3">
    <name type="scientific">Heracleum sosnowskyi</name>
    <dbReference type="NCBI Taxonomy" id="360622"/>
    <lineage>
        <taxon>Eukaryota</taxon>
        <taxon>Viridiplantae</taxon>
        <taxon>Streptophyta</taxon>
        <taxon>Embryophyta</taxon>
        <taxon>Tracheophyta</taxon>
        <taxon>Spermatophyta</taxon>
        <taxon>Magnoliopsida</taxon>
        <taxon>eudicotyledons</taxon>
        <taxon>Gunneridae</taxon>
        <taxon>Pentapetalae</taxon>
        <taxon>asterids</taxon>
        <taxon>campanulids</taxon>
        <taxon>Apiales</taxon>
        <taxon>Apiaceae</taxon>
        <taxon>Apioideae</taxon>
        <taxon>apioid superclade</taxon>
        <taxon>Tordylieae</taxon>
        <taxon>Tordyliinae</taxon>
        <taxon>Heracleum</taxon>
    </lineage>
</organism>
<dbReference type="AlphaFoldDB" id="A0AAD8HWD6"/>
<feature type="transmembrane region" description="Helical" evidence="1">
    <location>
        <begin position="29"/>
        <end position="50"/>
    </location>
</feature>
<dbReference type="GO" id="GO:0016020">
    <property type="term" value="C:membrane"/>
    <property type="evidence" value="ECO:0007669"/>
    <property type="project" value="TreeGrafter"/>
</dbReference>
<keyword evidence="1" id="KW-0472">Membrane</keyword>
<proteinExistence type="predicted"/>
<name>A0AAD8HWD6_9APIA</name>